<dbReference type="AlphaFoldDB" id="Q74MM5"/>
<dbReference type="EMBL" id="AE017199">
    <property type="protein sequence ID" value="AAR39018.1"/>
    <property type="molecule type" value="Genomic_DNA"/>
</dbReference>
<organism evidence="1 2">
    <name type="scientific">Nanoarchaeum equitans (strain Kin4-M)</name>
    <dbReference type="NCBI Taxonomy" id="228908"/>
    <lineage>
        <taxon>Archaea</taxon>
        <taxon>Nanobdellota</taxon>
        <taxon>Candidatus Nanoarchaeia</taxon>
        <taxon>Nanoarchaeales</taxon>
        <taxon>Nanoarchaeaceae</taxon>
        <taxon>Nanoarchaeum</taxon>
    </lineage>
</organism>
<proteinExistence type="predicted"/>
<accession>Q74MM5</accession>
<dbReference type="Proteomes" id="UP000000578">
    <property type="component" value="Chromosome"/>
</dbReference>
<name>Q74MM5_NANEQ</name>
<dbReference type="BioCyc" id="NEQU228908:GJB6-175-MONOMER"/>
<reference evidence="1 2" key="1">
    <citation type="journal article" date="2003" name="Proc. Natl. Acad. Sci. U.S.A.">
        <title>The genome of Nanoarchaeum equitans: insights into early archaeal evolution and derived parasitism.</title>
        <authorList>
            <person name="Waters E."/>
            <person name="Hohn M.J."/>
            <person name="Ahel I."/>
            <person name="Graham D.E."/>
            <person name="Adams M.D."/>
            <person name="Barnstead M."/>
            <person name="Beeson K.Y."/>
            <person name="Bibbs L."/>
            <person name="Bolanos R."/>
            <person name="Keller M."/>
            <person name="Kretz K."/>
            <person name="Lin X."/>
            <person name="Mathur E."/>
            <person name="Ni J."/>
            <person name="Podar M."/>
            <person name="Richardson T."/>
            <person name="Sutton G.G."/>
            <person name="Simon M."/>
            <person name="Soll D."/>
            <person name="Stetter K.O."/>
            <person name="Short J.M."/>
            <person name="Noordewier M."/>
        </authorList>
    </citation>
    <scope>NUCLEOTIDE SEQUENCE [LARGE SCALE GENOMIC DNA]</scope>
    <source>
        <strain evidence="1 2">Kin4-M</strain>
    </source>
</reference>
<protein>
    <submittedName>
        <fullName evidence="1">NEQ163</fullName>
    </submittedName>
</protein>
<dbReference type="HOGENOM" id="CLU_2285104_0_0_2"/>
<evidence type="ECO:0000313" key="1">
    <source>
        <dbReference type="EMBL" id="AAR39018.1"/>
    </source>
</evidence>
<gene>
    <name evidence="1" type="ordered locus">NEQ163</name>
</gene>
<dbReference type="KEGG" id="neq:NEQ163"/>
<sequence length="101" mass="12122">MRYNLLAVFGIAILFIIQNLQKPINFRDIKEYMGERVKFMGEIKYKQCINDWCYYRICYDKCIEMKGIKINCVKIEGFGFVKLKNGKPILYVYNKKDIRCI</sequence>
<keyword evidence="2" id="KW-1185">Reference proteome</keyword>
<dbReference type="EnsemblBacteria" id="AAR39018">
    <property type="protein sequence ID" value="AAR39018"/>
    <property type="gene ID" value="NEQ163"/>
</dbReference>
<dbReference type="STRING" id="228908.NEQ163"/>
<evidence type="ECO:0000313" key="2">
    <source>
        <dbReference type="Proteomes" id="UP000000578"/>
    </source>
</evidence>